<dbReference type="RefSeq" id="WP_146473937.1">
    <property type="nucleotide sequence ID" value="NZ_BNCF01000002.1"/>
</dbReference>
<sequence>MPIRVLLATVLLLAAALAAGCAHAGRRSDRLQAAQYAWSAAIRWGDFEGAWNLVDPKHRQAHPLTPLELERYRQVQISAYRELGAHAPDKFTAVREIEIGVINRHTLAERTLRYRERWRWDPEAGSWWIEGGLPDLWAGE</sequence>
<comment type="caution">
    <text evidence="2">The sequence shown here is derived from an EMBL/GenBank/DDBJ whole genome shotgun (WGS) entry which is preliminary data.</text>
</comment>
<keyword evidence="1" id="KW-0732">Signal</keyword>
<evidence type="ECO:0008006" key="4">
    <source>
        <dbReference type="Google" id="ProtNLM"/>
    </source>
</evidence>
<evidence type="ECO:0000313" key="3">
    <source>
        <dbReference type="Proteomes" id="UP000636453"/>
    </source>
</evidence>
<dbReference type="OrthoDB" id="6196416at2"/>
<accession>A0A918YXC2</accession>
<gene>
    <name evidence="2" type="ORF">GCM10007167_06810</name>
</gene>
<dbReference type="EMBL" id="BNCF01000002">
    <property type="protein sequence ID" value="GHE27897.1"/>
    <property type="molecule type" value="Genomic_DNA"/>
</dbReference>
<evidence type="ECO:0000256" key="1">
    <source>
        <dbReference type="SAM" id="SignalP"/>
    </source>
</evidence>
<organism evidence="2 3">
    <name type="scientific">Vulcaniibacterium thermophilum</name>
    <dbReference type="NCBI Taxonomy" id="1169913"/>
    <lineage>
        <taxon>Bacteria</taxon>
        <taxon>Pseudomonadati</taxon>
        <taxon>Pseudomonadota</taxon>
        <taxon>Gammaproteobacteria</taxon>
        <taxon>Lysobacterales</taxon>
        <taxon>Lysobacteraceae</taxon>
        <taxon>Vulcaniibacterium</taxon>
    </lineage>
</organism>
<proteinExistence type="predicted"/>
<dbReference type="PROSITE" id="PS51257">
    <property type="entry name" value="PROKAR_LIPOPROTEIN"/>
    <property type="match status" value="1"/>
</dbReference>
<reference evidence="2" key="1">
    <citation type="journal article" date="2014" name="Int. J. Syst. Evol. Microbiol.">
        <title>Complete genome sequence of Corynebacterium casei LMG S-19264T (=DSM 44701T), isolated from a smear-ripened cheese.</title>
        <authorList>
            <consortium name="US DOE Joint Genome Institute (JGI-PGF)"/>
            <person name="Walter F."/>
            <person name="Albersmeier A."/>
            <person name="Kalinowski J."/>
            <person name="Ruckert C."/>
        </authorList>
    </citation>
    <scope>NUCLEOTIDE SEQUENCE</scope>
    <source>
        <strain evidence="2">KCTC 32020</strain>
    </source>
</reference>
<feature type="chain" id="PRO_5037065476" description="Lipoprotein" evidence="1">
    <location>
        <begin position="25"/>
        <end position="140"/>
    </location>
</feature>
<name>A0A918YXC2_9GAMM</name>
<protein>
    <recommendedName>
        <fullName evidence="4">Lipoprotein</fullName>
    </recommendedName>
</protein>
<dbReference type="AlphaFoldDB" id="A0A918YXC2"/>
<keyword evidence="3" id="KW-1185">Reference proteome</keyword>
<evidence type="ECO:0000313" key="2">
    <source>
        <dbReference type="EMBL" id="GHE27897.1"/>
    </source>
</evidence>
<feature type="signal peptide" evidence="1">
    <location>
        <begin position="1"/>
        <end position="24"/>
    </location>
</feature>
<dbReference type="Proteomes" id="UP000636453">
    <property type="component" value="Unassembled WGS sequence"/>
</dbReference>
<reference evidence="2" key="2">
    <citation type="submission" date="2020-09" db="EMBL/GenBank/DDBJ databases">
        <authorList>
            <person name="Sun Q."/>
            <person name="Kim S."/>
        </authorList>
    </citation>
    <scope>NUCLEOTIDE SEQUENCE</scope>
    <source>
        <strain evidence="2">KCTC 32020</strain>
    </source>
</reference>